<dbReference type="FunFam" id="3.30.70.580:FF:000001">
    <property type="entry name" value="tRNA pseudouridine synthase A"/>
    <property type="match status" value="1"/>
</dbReference>
<sequence>MPRYKITVEYDGGSFVGWQRQDTGPSIQAALEDAVFAFTGERVHVQGAGRTDAGVHARGQVAHFDLVKPQPTESIRGALCFHLRPHPIVVPTAEIAAPDFHARFSATYRRYRYRILNRRSPAALDRGQVWHVPVPLDADSMAAAAAVLVGRHDFNSFRSINCQAASSIKTLDMLSVRRDGEEIAIDVGARSFLHNQVRILVGTLQLVGRGQWSKRDVEEALRACDRTRAGPTAPPVGLCLMEVRYGLAADDRRNAEDLVDDE</sequence>
<dbReference type="NCBIfam" id="TIGR00071">
    <property type="entry name" value="hisT_truA"/>
    <property type="match status" value="1"/>
</dbReference>
<dbReference type="STRING" id="225324.SAMN02745126_02355"/>
<protein>
    <recommendedName>
        <fullName evidence="4">tRNA pseudouridine synthase A</fullName>
        <ecNumber evidence="4">5.4.99.12</ecNumber>
    </recommendedName>
    <alternativeName>
        <fullName evidence="4">tRNA pseudouridine(38-40) synthase</fullName>
    </alternativeName>
    <alternativeName>
        <fullName evidence="4">tRNA pseudouridylate synthase I</fullName>
    </alternativeName>
    <alternativeName>
        <fullName evidence="4">tRNA-uridine isomerase I</fullName>
    </alternativeName>
</protein>
<dbReference type="GO" id="GO:0160147">
    <property type="term" value="F:tRNA pseudouridine(38-40) synthase activity"/>
    <property type="evidence" value="ECO:0007669"/>
    <property type="project" value="UniProtKB-EC"/>
</dbReference>
<dbReference type="OrthoDB" id="9811823at2"/>
<dbReference type="CDD" id="cd02570">
    <property type="entry name" value="PseudoU_synth_EcTruA"/>
    <property type="match status" value="1"/>
</dbReference>
<comment type="catalytic activity">
    <reaction evidence="4 7">
        <text>uridine(38/39/40) in tRNA = pseudouridine(38/39/40) in tRNA</text>
        <dbReference type="Rhea" id="RHEA:22376"/>
        <dbReference type="Rhea" id="RHEA-COMP:10085"/>
        <dbReference type="Rhea" id="RHEA-COMP:10087"/>
        <dbReference type="ChEBI" id="CHEBI:65314"/>
        <dbReference type="ChEBI" id="CHEBI:65315"/>
        <dbReference type="EC" id="5.4.99.12"/>
    </reaction>
</comment>
<reference evidence="10" key="1">
    <citation type="submission" date="2017-02" db="EMBL/GenBank/DDBJ databases">
        <authorList>
            <person name="Varghese N."/>
            <person name="Submissions S."/>
        </authorList>
    </citation>
    <scope>NUCLEOTIDE SEQUENCE [LARGE SCALE GENOMIC DNA]</scope>
    <source>
        <strain evidence="10">ATCC 27094</strain>
    </source>
</reference>
<dbReference type="InterPro" id="IPR020095">
    <property type="entry name" value="PsdUridine_synth_TruA_C"/>
</dbReference>
<evidence type="ECO:0000313" key="10">
    <source>
        <dbReference type="Proteomes" id="UP000190092"/>
    </source>
</evidence>
<keyword evidence="10" id="KW-1185">Reference proteome</keyword>
<comment type="function">
    <text evidence="4">Formation of pseudouridine at positions 38, 39 and 40 in the anticodon stem and loop of transfer RNAs.</text>
</comment>
<dbReference type="AlphaFoldDB" id="A0A1T4NM77"/>
<evidence type="ECO:0000256" key="7">
    <source>
        <dbReference type="RuleBase" id="RU003792"/>
    </source>
</evidence>
<dbReference type="Pfam" id="PF01416">
    <property type="entry name" value="PseudoU_synth_1"/>
    <property type="match status" value="2"/>
</dbReference>
<dbReference type="InterPro" id="IPR020097">
    <property type="entry name" value="PsdUridine_synth_TruA_a/b_dom"/>
</dbReference>
<dbReference type="PANTHER" id="PTHR11142">
    <property type="entry name" value="PSEUDOURIDYLATE SYNTHASE"/>
    <property type="match status" value="1"/>
</dbReference>
<comment type="subunit">
    <text evidence="4">Homodimer.</text>
</comment>
<dbReference type="InterPro" id="IPR001406">
    <property type="entry name" value="PsdUridine_synth_TruA"/>
</dbReference>
<dbReference type="GO" id="GO:0003723">
    <property type="term" value="F:RNA binding"/>
    <property type="evidence" value="ECO:0007669"/>
    <property type="project" value="InterPro"/>
</dbReference>
<name>A0A1T4NM77_9HYPH</name>
<dbReference type="HAMAP" id="MF_00171">
    <property type="entry name" value="TruA"/>
    <property type="match status" value="1"/>
</dbReference>
<evidence type="ECO:0000256" key="3">
    <source>
        <dbReference type="ARBA" id="ARBA00023235"/>
    </source>
</evidence>
<dbReference type="Gene3D" id="3.30.70.580">
    <property type="entry name" value="Pseudouridine synthase I, catalytic domain, N-terminal subdomain"/>
    <property type="match status" value="1"/>
</dbReference>
<evidence type="ECO:0000259" key="8">
    <source>
        <dbReference type="Pfam" id="PF01416"/>
    </source>
</evidence>
<comment type="caution">
    <text evidence="4">Lacks conserved residue(s) required for the propagation of feature annotation.</text>
</comment>
<dbReference type="InterPro" id="IPR020094">
    <property type="entry name" value="TruA/RsuA/RluB/E/F_N"/>
</dbReference>
<evidence type="ECO:0000256" key="4">
    <source>
        <dbReference type="HAMAP-Rule" id="MF_00171"/>
    </source>
</evidence>
<feature type="domain" description="Pseudouridine synthase I TruA alpha/beta" evidence="8">
    <location>
        <begin position="144"/>
        <end position="245"/>
    </location>
</feature>
<dbReference type="InterPro" id="IPR020103">
    <property type="entry name" value="PsdUridine_synth_cat_dom_sf"/>
</dbReference>
<feature type="active site" description="Nucleophile" evidence="4 5">
    <location>
        <position position="52"/>
    </location>
</feature>
<dbReference type="Gene3D" id="3.30.70.660">
    <property type="entry name" value="Pseudouridine synthase I, catalytic domain, C-terminal subdomain"/>
    <property type="match status" value="1"/>
</dbReference>
<dbReference type="EC" id="5.4.99.12" evidence="4"/>
<dbReference type="SUPFAM" id="SSF55120">
    <property type="entry name" value="Pseudouridine synthase"/>
    <property type="match status" value="1"/>
</dbReference>
<feature type="binding site" evidence="4 6">
    <location>
        <position position="111"/>
    </location>
    <ligand>
        <name>substrate</name>
    </ligand>
</feature>
<keyword evidence="3 4" id="KW-0413">Isomerase</keyword>
<dbReference type="EMBL" id="FUWJ01000002">
    <property type="protein sequence ID" value="SJZ80359.1"/>
    <property type="molecule type" value="Genomic_DNA"/>
</dbReference>
<evidence type="ECO:0000256" key="5">
    <source>
        <dbReference type="PIRSR" id="PIRSR001430-1"/>
    </source>
</evidence>
<dbReference type="PIRSF" id="PIRSF001430">
    <property type="entry name" value="tRNA_psdUrid_synth"/>
    <property type="match status" value="1"/>
</dbReference>
<dbReference type="RefSeq" id="WP_085934051.1">
    <property type="nucleotide sequence ID" value="NZ_FUWJ01000002.1"/>
</dbReference>
<keyword evidence="2 4" id="KW-0819">tRNA processing</keyword>
<evidence type="ECO:0000313" key="9">
    <source>
        <dbReference type="EMBL" id="SJZ80359.1"/>
    </source>
</evidence>
<accession>A0A1T4NM77</accession>
<evidence type="ECO:0000256" key="1">
    <source>
        <dbReference type="ARBA" id="ARBA00009375"/>
    </source>
</evidence>
<organism evidence="9 10">
    <name type="scientific">Enhydrobacter aerosaccus</name>
    <dbReference type="NCBI Taxonomy" id="225324"/>
    <lineage>
        <taxon>Bacteria</taxon>
        <taxon>Pseudomonadati</taxon>
        <taxon>Pseudomonadota</taxon>
        <taxon>Alphaproteobacteria</taxon>
        <taxon>Hyphomicrobiales</taxon>
        <taxon>Enhydrobacter</taxon>
    </lineage>
</organism>
<dbReference type="PANTHER" id="PTHR11142:SF0">
    <property type="entry name" value="TRNA PSEUDOURIDINE SYNTHASE-LIKE 1"/>
    <property type="match status" value="1"/>
</dbReference>
<gene>
    <name evidence="4" type="primary">truA</name>
    <name evidence="9" type="ORF">SAMN02745126_02355</name>
</gene>
<comment type="similarity">
    <text evidence="1 4 7">Belongs to the tRNA pseudouridine synthase TruA family.</text>
</comment>
<feature type="domain" description="Pseudouridine synthase I TruA alpha/beta" evidence="8">
    <location>
        <begin position="8"/>
        <end position="104"/>
    </location>
</feature>
<dbReference type="GO" id="GO:0031119">
    <property type="term" value="P:tRNA pseudouridine synthesis"/>
    <property type="evidence" value="ECO:0007669"/>
    <property type="project" value="UniProtKB-UniRule"/>
</dbReference>
<dbReference type="Proteomes" id="UP000190092">
    <property type="component" value="Unassembled WGS sequence"/>
</dbReference>
<evidence type="ECO:0000256" key="6">
    <source>
        <dbReference type="PIRSR" id="PIRSR001430-2"/>
    </source>
</evidence>
<proteinExistence type="inferred from homology"/>
<evidence type="ECO:0000256" key="2">
    <source>
        <dbReference type="ARBA" id="ARBA00022694"/>
    </source>
</evidence>